<accession>E7RQJ6</accession>
<dbReference type="HOGENOM" id="CLU_015553_1_0_10"/>
<dbReference type="eggNOG" id="COG0702">
    <property type="taxonomic scope" value="Bacteria"/>
</dbReference>
<evidence type="ECO:0000256" key="1">
    <source>
        <dbReference type="ARBA" id="ARBA00004442"/>
    </source>
</evidence>
<dbReference type="RefSeq" id="WP_004369584.1">
    <property type="nucleotide sequence ID" value="NZ_GL833119.1"/>
</dbReference>
<protein>
    <submittedName>
        <fullName evidence="8">SusD family protein</fullName>
    </submittedName>
</protein>
<sequence>MKISNLKYWAFSLTICTVLGSCNDFLEHDPYGLQGSVNFWKTEKDVESALNAFHAFTYEEGITGRGFMWFENCSDNLVTGRPQAEAAQIKNFQMSAANGRDAKDTWPAMYQLIAKANDVLRNVPGMNISADIKNKAVGQAHFYRAFAYLWIAPFYGDNGPNGGIPIVTETTPTAELDQPRPKSVLENYDMIIQDMDKAADLLPYFSQLADDDYGRPHKAACWAFAARAALYAAQFDQSYYNKVIEYCNKVMNMTGADKRSLYPDFTKLFRKENNFCEEYLFSLLGNATEGPKFHGMSFQNGGWGYYNTWGYFQPTLELYKAYETGDVRRDATILYPGQHISFIGHDIHFGVNPNNISSTSGMTFRKFMSPFEASDCIGKDVSPNGNNQSNTLGMVLIRYADIILMKAEALIWTQGEGNTEAKTLLNQIRKRAGLPENSNATKAQLKNERRCELAFEYQPSRHLDLVRWGDAQTVYAQPLHGIRSTTDGTRITNIEEIEIWNARTFDPVKNQVFPIPASQVASSKNLTQNKGY</sequence>
<keyword evidence="3" id="KW-0732">Signal</keyword>
<comment type="similarity">
    <text evidence="2">Belongs to the SusD family.</text>
</comment>
<evidence type="ECO:0000256" key="2">
    <source>
        <dbReference type="ARBA" id="ARBA00006275"/>
    </source>
</evidence>
<dbReference type="Pfam" id="PF14322">
    <property type="entry name" value="SusD-like_3"/>
    <property type="match status" value="1"/>
</dbReference>
<evidence type="ECO:0000313" key="9">
    <source>
        <dbReference type="Proteomes" id="UP000005580"/>
    </source>
</evidence>
<dbReference type="InterPro" id="IPR033985">
    <property type="entry name" value="SusD-like_N"/>
</dbReference>
<feature type="domain" description="SusD-like N-terminal" evidence="7">
    <location>
        <begin position="24"/>
        <end position="229"/>
    </location>
</feature>
<comment type="subcellular location">
    <subcellularLocation>
        <location evidence="1">Cell outer membrane</location>
    </subcellularLocation>
</comment>
<organism evidence="8 9">
    <name type="scientific">Hoylesella oralis ATCC 33269</name>
    <dbReference type="NCBI Taxonomy" id="873533"/>
    <lineage>
        <taxon>Bacteria</taxon>
        <taxon>Pseudomonadati</taxon>
        <taxon>Bacteroidota</taxon>
        <taxon>Bacteroidia</taxon>
        <taxon>Bacteroidales</taxon>
        <taxon>Prevotellaceae</taxon>
        <taxon>Hoylesella</taxon>
    </lineage>
</organism>
<dbReference type="GO" id="GO:0009279">
    <property type="term" value="C:cell outer membrane"/>
    <property type="evidence" value="ECO:0007669"/>
    <property type="project" value="UniProtKB-SubCell"/>
</dbReference>
<proteinExistence type="inferred from homology"/>
<dbReference type="Gene3D" id="1.25.40.390">
    <property type="match status" value="1"/>
</dbReference>
<keyword evidence="9" id="KW-1185">Reference proteome</keyword>
<comment type="caution">
    <text evidence="8">The sequence shown here is derived from an EMBL/GenBank/DDBJ whole genome shotgun (WGS) entry which is preliminary data.</text>
</comment>
<evidence type="ECO:0000256" key="4">
    <source>
        <dbReference type="ARBA" id="ARBA00023136"/>
    </source>
</evidence>
<evidence type="ECO:0000259" key="7">
    <source>
        <dbReference type="Pfam" id="PF14322"/>
    </source>
</evidence>
<feature type="domain" description="RagB/SusD" evidence="6">
    <location>
        <begin position="304"/>
        <end position="532"/>
    </location>
</feature>
<dbReference type="Proteomes" id="UP000005580">
    <property type="component" value="Unassembled WGS sequence"/>
</dbReference>
<name>E7RQJ6_9BACT</name>
<dbReference type="InterPro" id="IPR011990">
    <property type="entry name" value="TPR-like_helical_dom_sf"/>
</dbReference>
<reference evidence="8" key="1">
    <citation type="submission" date="2011-01" db="EMBL/GenBank/DDBJ databases">
        <authorList>
            <person name="Muzny D."/>
            <person name="Qin X."/>
            <person name="Buhay C."/>
            <person name="Dugan-Rocha S."/>
            <person name="Ding Y."/>
            <person name="Chen G."/>
            <person name="Hawes A."/>
            <person name="Holder M."/>
            <person name="Jhangiani S."/>
            <person name="Johnson A."/>
            <person name="Khan Z."/>
            <person name="Li Z."/>
            <person name="Liu W."/>
            <person name="Liu X."/>
            <person name="Perez L."/>
            <person name="Shen H."/>
            <person name="Wang Q."/>
            <person name="Watt J."/>
            <person name="Xi L."/>
            <person name="Xin Y."/>
            <person name="Zhou J."/>
            <person name="Deng J."/>
            <person name="Jiang H."/>
            <person name="Liu Y."/>
            <person name="Qu J."/>
            <person name="Song X.-Z."/>
            <person name="Zhang L."/>
            <person name="Villasana D."/>
            <person name="Johnson A."/>
            <person name="Liu J."/>
            <person name="Liyanage D."/>
            <person name="Lorensuhewa L."/>
            <person name="Robinson T."/>
            <person name="Song A."/>
            <person name="Song B.-B."/>
            <person name="Dinh H."/>
            <person name="Thornton R."/>
            <person name="Coyle M."/>
            <person name="Francisco L."/>
            <person name="Jackson L."/>
            <person name="Javaid M."/>
            <person name="Korchina V."/>
            <person name="Kovar C."/>
            <person name="Mata R."/>
            <person name="Mathew T."/>
            <person name="Ngo R."/>
            <person name="Nguyen L."/>
            <person name="Nguyen N."/>
            <person name="Okwuonu G."/>
            <person name="Ongeri F."/>
            <person name="Pham C."/>
            <person name="Simmons D."/>
            <person name="Wilczek-Boney K."/>
            <person name="Hale W."/>
            <person name="Jakkamsetti A."/>
            <person name="Pham P."/>
            <person name="Ruth R."/>
            <person name="San Lucas F."/>
            <person name="Warren J."/>
            <person name="Zhang J."/>
            <person name="Zhao Z."/>
            <person name="Zhou C."/>
            <person name="Zhu D."/>
            <person name="Lee S."/>
            <person name="Bess C."/>
            <person name="Blankenburg K."/>
            <person name="Forbes L."/>
            <person name="Fu Q."/>
            <person name="Gubbala S."/>
            <person name="Hirani K."/>
            <person name="Jayaseelan J.C."/>
            <person name="Lara F."/>
            <person name="Munidasa M."/>
            <person name="Palculict T."/>
            <person name="Patil S."/>
            <person name="Pu L.-L."/>
            <person name="Saada N."/>
            <person name="Tang L."/>
            <person name="Weissenberger G."/>
            <person name="Zhu Y."/>
            <person name="Hemphill L."/>
            <person name="Shang Y."/>
            <person name="Youmans B."/>
            <person name="Ayvaz T."/>
            <person name="Ross M."/>
            <person name="Santibanez J."/>
            <person name="Aqrawi P."/>
            <person name="Gross S."/>
            <person name="Joshi V."/>
            <person name="Fowler G."/>
            <person name="Nazareth L."/>
            <person name="Reid J."/>
            <person name="Worley K."/>
            <person name="Petrosino J."/>
            <person name="Highlander S."/>
            <person name="Gibbs R."/>
        </authorList>
    </citation>
    <scope>NUCLEOTIDE SEQUENCE [LARGE SCALE GENOMIC DNA]</scope>
    <source>
        <strain evidence="8">ATCC 33269</strain>
    </source>
</reference>
<dbReference type="SUPFAM" id="SSF48452">
    <property type="entry name" value="TPR-like"/>
    <property type="match status" value="1"/>
</dbReference>
<dbReference type="InterPro" id="IPR012944">
    <property type="entry name" value="SusD_RagB_dom"/>
</dbReference>
<dbReference type="STRING" id="28134.SAMN05444288_2026"/>
<dbReference type="Pfam" id="PF07980">
    <property type="entry name" value="SusD_RagB"/>
    <property type="match status" value="1"/>
</dbReference>
<evidence type="ECO:0000313" key="8">
    <source>
        <dbReference type="EMBL" id="EFZ36534.1"/>
    </source>
</evidence>
<dbReference type="AlphaFoldDB" id="E7RQJ6"/>
<evidence type="ECO:0000259" key="6">
    <source>
        <dbReference type="Pfam" id="PF07980"/>
    </source>
</evidence>
<keyword evidence="4" id="KW-0472">Membrane</keyword>
<evidence type="ECO:0000256" key="5">
    <source>
        <dbReference type="ARBA" id="ARBA00023237"/>
    </source>
</evidence>
<keyword evidence="5" id="KW-0998">Cell outer membrane</keyword>
<gene>
    <name evidence="8" type="ORF">HMPREF0663_11447</name>
</gene>
<evidence type="ECO:0000256" key="3">
    <source>
        <dbReference type="ARBA" id="ARBA00022729"/>
    </source>
</evidence>
<dbReference type="EMBL" id="AEPE02000005">
    <property type="protein sequence ID" value="EFZ36534.1"/>
    <property type="molecule type" value="Genomic_DNA"/>
</dbReference>
<dbReference type="PROSITE" id="PS51257">
    <property type="entry name" value="PROKAR_LIPOPROTEIN"/>
    <property type="match status" value="1"/>
</dbReference>